<reference evidence="3" key="2">
    <citation type="submission" date="2017-11" db="EMBL/GenBank/DDBJ databases">
        <title>Candida auris genome assembly and annotation.</title>
        <authorList>
            <person name="Munoz J.F."/>
            <person name="Gade L.G."/>
            <person name="Chow N.A."/>
            <person name="Litvintseva A.P."/>
            <person name="Loparev V.N."/>
            <person name="Cuomo C.A."/>
        </authorList>
    </citation>
    <scope>NUCLEOTIDE SEQUENCE</scope>
    <source>
        <strain evidence="3">B8441</strain>
    </source>
</reference>
<keyword evidence="1" id="KW-0472">Membrane</keyword>
<feature type="transmembrane region" description="Helical" evidence="1">
    <location>
        <begin position="34"/>
        <end position="57"/>
    </location>
</feature>
<feature type="transmembrane region" description="Helical" evidence="1">
    <location>
        <begin position="135"/>
        <end position="156"/>
    </location>
</feature>
<protein>
    <submittedName>
        <fullName evidence="3">Uncharacterized protein</fullName>
    </submittedName>
</protein>
<reference evidence="2 4" key="3">
    <citation type="journal article" date="2018" name="Nat. Commun.">
        <title>Genomic insights into multidrug-resistance, mating and virulence in Candida auris and related emerging species.</title>
        <authorList>
            <person name="Munoz J.F."/>
            <person name="Gade L."/>
            <person name="Chow N.A."/>
            <person name="Loparev V.N."/>
            <person name="Juieng P."/>
            <person name="Berkow E.L."/>
            <person name="Farrer R.A."/>
            <person name="Litvintseva A.P."/>
            <person name="Cuomo C.A."/>
        </authorList>
    </citation>
    <scope>GENOME REANNOTATION</scope>
    <source>
        <strain evidence="2 4">B8441</strain>
    </source>
</reference>
<evidence type="ECO:0000313" key="2">
    <source>
        <dbReference type="EMBL" id="KAK8443271.1"/>
    </source>
</evidence>
<dbReference type="VEuPathDB" id="FungiDB:CJJ09_000331"/>
<evidence type="ECO:0000313" key="4">
    <source>
        <dbReference type="Proteomes" id="UP000230249"/>
    </source>
</evidence>
<comment type="caution">
    <text evidence="3">The sequence shown here is derived from an EMBL/GenBank/DDBJ whole genome shotgun (WGS) entry which is preliminary data.</text>
</comment>
<feature type="transmembrane region" description="Helical" evidence="1">
    <location>
        <begin position="63"/>
        <end position="84"/>
    </location>
</feature>
<evidence type="ECO:0000313" key="3">
    <source>
        <dbReference type="EMBL" id="PIS52164.1"/>
    </source>
</evidence>
<name>A0A2H0ZNF1_CANAR</name>
<keyword evidence="1" id="KW-1133">Transmembrane helix</keyword>
<accession>A0A2H0ZNF1</accession>
<dbReference type="VEuPathDB" id="FungiDB:CJJ07_002813"/>
<dbReference type="EMBL" id="PEKT02000007">
    <property type="protein sequence ID" value="PIS52164.1"/>
    <property type="molecule type" value="Genomic_DNA"/>
</dbReference>
<dbReference type="AlphaFoldDB" id="A0A2H0ZNF1"/>
<dbReference type="VEuPathDB" id="FungiDB:B9J08_003777"/>
<dbReference type="VEuPathDB" id="FungiDB:CJI96_0002308"/>
<dbReference type="VEuPathDB" id="FungiDB:CJI97_003849"/>
<reference evidence="2" key="4">
    <citation type="submission" date="2024-03" db="EMBL/GenBank/DDBJ databases">
        <title>Improved genome assembly of Candida auris strain B8441 and annotation of B11205.</title>
        <authorList>
            <person name="Cauldron N.C."/>
            <person name="Shea T."/>
            <person name="Cuomo C.A."/>
        </authorList>
    </citation>
    <scope>NUCLEOTIDE SEQUENCE</scope>
    <source>
        <strain evidence="2">B8441</strain>
    </source>
</reference>
<dbReference type="Proteomes" id="UP000230249">
    <property type="component" value="Unassembled WGS sequence"/>
</dbReference>
<reference evidence="3 4" key="1">
    <citation type="journal article" date="2017" name="Clin. Infect. Dis.">
        <title>Simultaneous emergence of multidrug-resistant Candida auris on 3 continents confirmed by whole-genome sequencing and epidemiological analyses.</title>
        <authorList>
            <person name="Lockhart S.R."/>
            <person name="Etienne K.A."/>
            <person name="Vallabhaneni S."/>
            <person name="Farooqi J."/>
            <person name="Chowdhary A."/>
            <person name="Govender N.P."/>
            <person name="Colombo A.L."/>
            <person name="Calvo B."/>
            <person name="Cuomo C.A."/>
            <person name="Desjardins C.A."/>
            <person name="Berkow E.L."/>
            <person name="Castanheira M."/>
            <person name="Magobo R.E."/>
            <person name="Jabeen K."/>
            <person name="Asghar R.J."/>
            <person name="Meis J.F."/>
            <person name="Jackson B."/>
            <person name="Chiller T."/>
            <person name="Litvintseva A.P."/>
        </authorList>
    </citation>
    <scope>NUCLEOTIDE SEQUENCE [LARGE SCALE GENOMIC DNA]</scope>
    <source>
        <strain evidence="3 4">B8441</strain>
    </source>
</reference>
<gene>
    <name evidence="3" type="ORF">B9J08_003777</name>
    <name evidence="2" type="ORF">B9J08_01635</name>
</gene>
<dbReference type="VEuPathDB" id="FungiDB:QG37_00856"/>
<organism evidence="3">
    <name type="scientific">Candidozyma auris</name>
    <name type="common">Yeast</name>
    <name type="synonym">Candida auris</name>
    <dbReference type="NCBI Taxonomy" id="498019"/>
    <lineage>
        <taxon>Eukaryota</taxon>
        <taxon>Fungi</taxon>
        <taxon>Dikarya</taxon>
        <taxon>Ascomycota</taxon>
        <taxon>Saccharomycotina</taxon>
        <taxon>Pichiomycetes</taxon>
        <taxon>Metschnikowiaceae</taxon>
        <taxon>Candidozyma</taxon>
    </lineage>
</organism>
<sequence>MATSTPDDLDLFIDNYTETKNPEAFLKRKTLPGLLLFLPFTMQFINVSLAITSWYLASSLPRVFLVTRVLIVLSYLFNVITYAFMGSPTFPTYRAFCWAFLFMVVTIGLQIGSIVEMQQAKASLDPVDLQVSMGFDIFSLVTLTFALCFHAGQLYLSRRYLQWKLNRAASCKRKKHNIANAQDGCLNLQKLERAFLR</sequence>
<keyword evidence="4" id="KW-1185">Reference proteome</keyword>
<evidence type="ECO:0000256" key="1">
    <source>
        <dbReference type="SAM" id="Phobius"/>
    </source>
</evidence>
<keyword evidence="1" id="KW-0812">Transmembrane</keyword>
<feature type="transmembrane region" description="Helical" evidence="1">
    <location>
        <begin position="96"/>
        <end position="115"/>
    </location>
</feature>
<dbReference type="EMBL" id="PEKT03000001">
    <property type="protein sequence ID" value="KAK8443271.1"/>
    <property type="molecule type" value="Genomic_DNA"/>
</dbReference>
<proteinExistence type="predicted"/>